<dbReference type="Proteomes" id="UP000308014">
    <property type="component" value="Unassembled WGS sequence"/>
</dbReference>
<sequence>MSWCADDQPRGETSTKRPVLESVPCCKPTACGACSLYVRSASQLPYLINPKRLCPHGAKRLCLFLDRYVVYLQDYQALE</sequence>
<dbReference type="AlphaFoldDB" id="A0A4V4LNN2"/>
<evidence type="ECO:0000313" key="1">
    <source>
        <dbReference type="EMBL" id="THW10303.1"/>
    </source>
</evidence>
<accession>A0A4V4LNN2</accession>
<organism evidence="1 4">
    <name type="scientific">Aureobasidium pullulans</name>
    <name type="common">Black yeast</name>
    <name type="synonym">Pullularia pullulans</name>
    <dbReference type="NCBI Taxonomy" id="5580"/>
    <lineage>
        <taxon>Eukaryota</taxon>
        <taxon>Fungi</taxon>
        <taxon>Dikarya</taxon>
        <taxon>Ascomycota</taxon>
        <taxon>Pezizomycotina</taxon>
        <taxon>Dothideomycetes</taxon>
        <taxon>Dothideomycetidae</taxon>
        <taxon>Dothideales</taxon>
        <taxon>Saccotheciaceae</taxon>
        <taxon>Aureobasidium</taxon>
    </lineage>
</organism>
<gene>
    <name evidence="2" type="ORF">D6C94_06790</name>
    <name evidence="1" type="ORF">D6D24_08062</name>
</gene>
<name>A0A4V4LNN2_AURPU</name>
<evidence type="ECO:0000313" key="3">
    <source>
        <dbReference type="Proteomes" id="UP000305064"/>
    </source>
</evidence>
<dbReference type="EMBL" id="QZAJ01000432">
    <property type="protein sequence ID" value="THW10303.1"/>
    <property type="molecule type" value="Genomic_DNA"/>
</dbReference>
<reference evidence="3 4" key="1">
    <citation type="submission" date="2018-10" db="EMBL/GenBank/DDBJ databases">
        <title>Fifty Aureobasidium pullulans genomes reveal a recombining polyextremotolerant generalist.</title>
        <authorList>
            <person name="Gostincar C."/>
            <person name="Turk M."/>
            <person name="Zajc J."/>
            <person name="Gunde-Cimerman N."/>
        </authorList>
    </citation>
    <scope>NUCLEOTIDE SEQUENCE [LARGE SCALE GENOMIC DNA]</scope>
    <source>
        <strain evidence="1 4">EXF-11318</strain>
        <strain evidence="2 3">EXF-4256</strain>
    </source>
</reference>
<comment type="caution">
    <text evidence="1">The sequence shown here is derived from an EMBL/GenBank/DDBJ whole genome shotgun (WGS) entry which is preliminary data.</text>
</comment>
<evidence type="ECO:0000313" key="4">
    <source>
        <dbReference type="Proteomes" id="UP000308014"/>
    </source>
</evidence>
<dbReference type="Proteomes" id="UP000305064">
    <property type="component" value="Unassembled WGS sequence"/>
</dbReference>
<proteinExistence type="predicted"/>
<dbReference type="EMBL" id="QZBJ01000047">
    <property type="protein sequence ID" value="THY72368.1"/>
    <property type="molecule type" value="Genomic_DNA"/>
</dbReference>
<protein>
    <submittedName>
        <fullName evidence="1">Uncharacterized protein</fullName>
    </submittedName>
</protein>
<evidence type="ECO:0000313" key="2">
    <source>
        <dbReference type="EMBL" id="THY72368.1"/>
    </source>
</evidence>